<evidence type="ECO:0000256" key="2">
    <source>
        <dbReference type="ARBA" id="ARBA00022448"/>
    </source>
</evidence>
<dbReference type="GO" id="GO:0055085">
    <property type="term" value="P:transmembrane transport"/>
    <property type="evidence" value="ECO:0007669"/>
    <property type="project" value="InterPro"/>
</dbReference>
<evidence type="ECO:0000256" key="5">
    <source>
        <dbReference type="ARBA" id="ARBA00022989"/>
    </source>
</evidence>
<gene>
    <name evidence="10" type="primary">oppC</name>
    <name evidence="10" type="ORF">PM10SUCC1_31230</name>
</gene>
<feature type="compositionally biased region" description="Basic and acidic residues" evidence="8">
    <location>
        <begin position="9"/>
        <end position="25"/>
    </location>
</feature>
<feature type="transmembrane region" description="Helical" evidence="7">
    <location>
        <begin position="302"/>
        <end position="323"/>
    </location>
</feature>
<dbReference type="GO" id="GO:0005886">
    <property type="term" value="C:plasma membrane"/>
    <property type="evidence" value="ECO:0007669"/>
    <property type="project" value="UniProtKB-SubCell"/>
</dbReference>
<dbReference type="Proteomes" id="UP001144471">
    <property type="component" value="Unassembled WGS sequence"/>
</dbReference>
<dbReference type="Gene3D" id="1.10.3720.10">
    <property type="entry name" value="MetI-like"/>
    <property type="match status" value="1"/>
</dbReference>
<evidence type="ECO:0000256" key="4">
    <source>
        <dbReference type="ARBA" id="ARBA00022692"/>
    </source>
</evidence>
<evidence type="ECO:0000256" key="1">
    <source>
        <dbReference type="ARBA" id="ARBA00004651"/>
    </source>
</evidence>
<dbReference type="InterPro" id="IPR035906">
    <property type="entry name" value="MetI-like_sf"/>
</dbReference>
<feature type="domain" description="ABC transmembrane type-1" evidence="9">
    <location>
        <begin position="131"/>
        <end position="320"/>
    </location>
</feature>
<name>A0A9W6GM41_9FUSO</name>
<keyword evidence="5 7" id="KW-1133">Transmembrane helix</keyword>
<protein>
    <submittedName>
        <fullName evidence="10">Diguanylate cyclase</fullName>
    </submittedName>
</protein>
<feature type="transmembrane region" description="Helical" evidence="7">
    <location>
        <begin position="70"/>
        <end position="91"/>
    </location>
</feature>
<comment type="subcellular location">
    <subcellularLocation>
        <location evidence="1 7">Cell membrane</location>
        <topology evidence="1 7">Multi-pass membrane protein</topology>
    </subcellularLocation>
</comment>
<keyword evidence="6 7" id="KW-0472">Membrane</keyword>
<feature type="transmembrane region" description="Helical" evidence="7">
    <location>
        <begin position="194"/>
        <end position="213"/>
    </location>
</feature>
<comment type="similarity">
    <text evidence="7">Belongs to the binding-protein-dependent transport system permease family.</text>
</comment>
<evidence type="ECO:0000256" key="8">
    <source>
        <dbReference type="SAM" id="MobiDB-lite"/>
    </source>
</evidence>
<organism evidence="10 11">
    <name type="scientific">Propionigenium maris DSM 9537</name>
    <dbReference type="NCBI Taxonomy" id="1123000"/>
    <lineage>
        <taxon>Bacteria</taxon>
        <taxon>Fusobacteriati</taxon>
        <taxon>Fusobacteriota</taxon>
        <taxon>Fusobacteriia</taxon>
        <taxon>Fusobacteriales</taxon>
        <taxon>Fusobacteriaceae</taxon>
        <taxon>Propionigenium</taxon>
    </lineage>
</organism>
<dbReference type="InterPro" id="IPR050366">
    <property type="entry name" value="BP-dependent_transpt_permease"/>
</dbReference>
<evidence type="ECO:0000256" key="6">
    <source>
        <dbReference type="ARBA" id="ARBA00023136"/>
    </source>
</evidence>
<feature type="transmembrane region" description="Helical" evidence="7">
    <location>
        <begin position="133"/>
        <end position="158"/>
    </location>
</feature>
<evidence type="ECO:0000313" key="10">
    <source>
        <dbReference type="EMBL" id="GLI57609.1"/>
    </source>
</evidence>
<feature type="region of interest" description="Disordered" evidence="8">
    <location>
        <begin position="1"/>
        <end position="25"/>
    </location>
</feature>
<dbReference type="PANTHER" id="PTHR43386:SF22">
    <property type="entry name" value="OLIGOPEPTIDE TRANSPORT SYSTEM PERMEASE PROTEIN OPPC"/>
    <property type="match status" value="1"/>
</dbReference>
<dbReference type="AlphaFoldDB" id="A0A9W6GM41"/>
<evidence type="ECO:0000259" key="9">
    <source>
        <dbReference type="PROSITE" id="PS50928"/>
    </source>
</evidence>
<dbReference type="Pfam" id="PF12911">
    <property type="entry name" value="OppC_N"/>
    <property type="match status" value="1"/>
</dbReference>
<comment type="caution">
    <text evidence="10">The sequence shown here is derived from an EMBL/GenBank/DDBJ whole genome shotgun (WGS) entry which is preliminary data.</text>
</comment>
<dbReference type="SUPFAM" id="SSF161098">
    <property type="entry name" value="MetI-like"/>
    <property type="match status" value="1"/>
</dbReference>
<keyword evidence="4 7" id="KW-0812">Transmembrane</keyword>
<dbReference type="Pfam" id="PF00528">
    <property type="entry name" value="BPD_transp_1"/>
    <property type="match status" value="1"/>
</dbReference>
<evidence type="ECO:0000256" key="7">
    <source>
        <dbReference type="RuleBase" id="RU363032"/>
    </source>
</evidence>
<feature type="transmembrane region" description="Helical" evidence="7">
    <location>
        <begin position="244"/>
        <end position="265"/>
    </location>
</feature>
<keyword evidence="3" id="KW-1003">Cell membrane</keyword>
<keyword evidence="11" id="KW-1185">Reference proteome</keyword>
<dbReference type="PANTHER" id="PTHR43386">
    <property type="entry name" value="OLIGOPEPTIDE TRANSPORT SYSTEM PERMEASE PROTEIN APPC"/>
    <property type="match status" value="1"/>
</dbReference>
<evidence type="ECO:0000313" key="11">
    <source>
        <dbReference type="Proteomes" id="UP001144471"/>
    </source>
</evidence>
<dbReference type="InterPro" id="IPR000515">
    <property type="entry name" value="MetI-like"/>
</dbReference>
<reference evidence="10" key="1">
    <citation type="submission" date="2022-12" db="EMBL/GenBank/DDBJ databases">
        <title>Reference genome sequencing for broad-spectrum identification of bacterial and archaeal isolates by mass spectrometry.</title>
        <authorList>
            <person name="Sekiguchi Y."/>
            <person name="Tourlousse D.M."/>
        </authorList>
    </citation>
    <scope>NUCLEOTIDE SEQUENCE</scope>
    <source>
        <strain evidence="10">10succ1</strain>
    </source>
</reference>
<dbReference type="PROSITE" id="PS50928">
    <property type="entry name" value="ABC_TM1"/>
    <property type="match status" value="1"/>
</dbReference>
<dbReference type="EMBL" id="BSDY01000021">
    <property type="protein sequence ID" value="GLI57609.1"/>
    <property type="molecule type" value="Genomic_DNA"/>
</dbReference>
<evidence type="ECO:0000256" key="3">
    <source>
        <dbReference type="ARBA" id="ARBA00022475"/>
    </source>
</evidence>
<dbReference type="CDD" id="cd06261">
    <property type="entry name" value="TM_PBP2"/>
    <property type="match status" value="1"/>
</dbReference>
<sequence>MEIAKKLTKKEMKMRAREERSEAEKVPRKVHLTPEKFVVEGCKALDSEEILRPNLTYWQDAWRRLKKNRVAFVALLLLIGLALMTVVGEAISGYSQEVTESSIRNLWPSKAHWFGTDELGRDLFARVWHGGRVSMIMGLVGATISTVAGCIYGGVAGYYGGRVDNMMMRVIEVLTTLPYLMVVILISLYLGNGIVPLILAMTATGWCGMARLVRGQILQIKEQEYVLAAIALGASPWRIITKHLLTNTLGIVIVSVTFDIPRFIFAEAFLSYIGLGVQAPNTSWGALASASQQNLMFYPYQLFFPALMIAATMLSFTLLGDGLRDALDPKLRQ</sequence>
<accession>A0A9W6GM41</accession>
<proteinExistence type="inferred from homology"/>
<dbReference type="InterPro" id="IPR025966">
    <property type="entry name" value="OppC_N"/>
</dbReference>
<keyword evidence="2 7" id="KW-0813">Transport</keyword>
<feature type="transmembrane region" description="Helical" evidence="7">
    <location>
        <begin position="170"/>
        <end position="188"/>
    </location>
</feature>